<reference evidence="1 2" key="1">
    <citation type="submission" date="2019-09" db="EMBL/GenBank/DDBJ databases">
        <authorList>
            <person name="Ou C."/>
        </authorList>
    </citation>
    <scope>NUCLEOTIDE SEQUENCE [LARGE SCALE GENOMIC DNA]</scope>
    <source>
        <strain evidence="1">S2</strain>
        <tissue evidence="1">Leaf</tissue>
    </source>
</reference>
<evidence type="ECO:0000313" key="2">
    <source>
        <dbReference type="Proteomes" id="UP000327157"/>
    </source>
</evidence>
<evidence type="ECO:0000313" key="1">
    <source>
        <dbReference type="EMBL" id="KAB2615081.1"/>
    </source>
</evidence>
<dbReference type="EMBL" id="SMOL01000402">
    <property type="protein sequence ID" value="KAB2615081.1"/>
    <property type="molecule type" value="Genomic_DNA"/>
</dbReference>
<comment type="caution">
    <text evidence="1">The sequence shown here is derived from an EMBL/GenBank/DDBJ whole genome shotgun (WGS) entry which is preliminary data.</text>
</comment>
<sequence>MGGGTVSWLDLGVDRSTQILLREDIDEDFLVSFEETNQETMIMSRRKALLCSNSISDFGGEPNDVVMGECGMTGRGTLSKDGALGLGCGPQLLLRGSFPIRDGLSDLVCGPMSTLGSSHFSLNSFIYGVYVNKFRDQVQEEREVRVQRGIAFGV</sequence>
<name>A0A5N5GMI6_9ROSA</name>
<accession>A0A5N5GMI6</accession>
<dbReference type="Proteomes" id="UP000327157">
    <property type="component" value="Chromosome 3"/>
</dbReference>
<organism evidence="1 2">
    <name type="scientific">Pyrus ussuriensis x Pyrus communis</name>
    <dbReference type="NCBI Taxonomy" id="2448454"/>
    <lineage>
        <taxon>Eukaryota</taxon>
        <taxon>Viridiplantae</taxon>
        <taxon>Streptophyta</taxon>
        <taxon>Embryophyta</taxon>
        <taxon>Tracheophyta</taxon>
        <taxon>Spermatophyta</taxon>
        <taxon>Magnoliopsida</taxon>
        <taxon>eudicotyledons</taxon>
        <taxon>Gunneridae</taxon>
        <taxon>Pentapetalae</taxon>
        <taxon>rosids</taxon>
        <taxon>fabids</taxon>
        <taxon>Rosales</taxon>
        <taxon>Rosaceae</taxon>
        <taxon>Amygdaloideae</taxon>
        <taxon>Maleae</taxon>
        <taxon>Pyrus</taxon>
    </lineage>
</organism>
<proteinExistence type="predicted"/>
<reference evidence="2" key="2">
    <citation type="submission" date="2019-10" db="EMBL/GenBank/DDBJ databases">
        <title>A de novo genome assembly of a pear dwarfing rootstock.</title>
        <authorList>
            <person name="Wang F."/>
            <person name="Wang J."/>
            <person name="Li S."/>
            <person name="Zhang Y."/>
            <person name="Fang M."/>
            <person name="Ma L."/>
            <person name="Zhao Y."/>
            <person name="Jiang S."/>
        </authorList>
    </citation>
    <scope>NUCLEOTIDE SEQUENCE [LARGE SCALE GENOMIC DNA]</scope>
</reference>
<keyword evidence="2" id="KW-1185">Reference proteome</keyword>
<dbReference type="AlphaFoldDB" id="A0A5N5GMI6"/>
<protein>
    <submittedName>
        <fullName evidence="1">Uncharacterized protein</fullName>
    </submittedName>
</protein>
<reference evidence="1 2" key="3">
    <citation type="submission" date="2019-11" db="EMBL/GenBank/DDBJ databases">
        <title>A de novo genome assembly of a pear dwarfing rootstock.</title>
        <authorList>
            <person name="Wang F."/>
            <person name="Wang J."/>
            <person name="Li S."/>
            <person name="Zhang Y."/>
            <person name="Fang M."/>
            <person name="Ma L."/>
            <person name="Zhao Y."/>
            <person name="Jiang S."/>
        </authorList>
    </citation>
    <scope>NUCLEOTIDE SEQUENCE [LARGE SCALE GENOMIC DNA]</scope>
    <source>
        <strain evidence="1">S2</strain>
        <tissue evidence="1">Leaf</tissue>
    </source>
</reference>
<gene>
    <name evidence="1" type="ORF">D8674_021669</name>
</gene>